<dbReference type="Gene3D" id="3.40.50.300">
    <property type="entry name" value="P-loop containing nucleotide triphosphate hydrolases"/>
    <property type="match status" value="1"/>
</dbReference>
<evidence type="ECO:0000313" key="2">
    <source>
        <dbReference type="EMBL" id="TKR74003.1"/>
    </source>
</evidence>
<comment type="caution">
    <text evidence="2">The sequence shown here is derived from an EMBL/GenBank/DDBJ whole genome shotgun (WGS) entry which is preliminary data.</text>
</comment>
<dbReference type="STRING" id="34508.A0A4U5MXA9"/>
<feature type="domain" description="DNA2/NAM7 helicase helicase" evidence="1">
    <location>
        <begin position="102"/>
        <end position="172"/>
    </location>
</feature>
<dbReference type="EMBL" id="AZBU02000006">
    <property type="protein sequence ID" value="TKR74003.1"/>
    <property type="molecule type" value="Genomic_DNA"/>
</dbReference>
<evidence type="ECO:0000259" key="1">
    <source>
        <dbReference type="Pfam" id="PF13086"/>
    </source>
</evidence>
<dbReference type="SUPFAM" id="SSF52540">
    <property type="entry name" value="P-loop containing nucleoside triphosphate hydrolases"/>
    <property type="match status" value="1"/>
</dbReference>
<gene>
    <name evidence="2" type="ORF">L596_021238</name>
</gene>
<protein>
    <recommendedName>
        <fullName evidence="1">DNA2/NAM7 helicase helicase domain-containing protein</fullName>
    </recommendedName>
</protein>
<dbReference type="InterPro" id="IPR041677">
    <property type="entry name" value="DNA2/NAM7_AAA_11"/>
</dbReference>
<dbReference type="GO" id="GO:0004386">
    <property type="term" value="F:helicase activity"/>
    <property type="evidence" value="ECO:0007669"/>
    <property type="project" value="InterPro"/>
</dbReference>
<accession>A0A4U5MXA9</accession>
<dbReference type="InterPro" id="IPR027417">
    <property type="entry name" value="P-loop_NTPase"/>
</dbReference>
<reference evidence="2 3" key="1">
    <citation type="journal article" date="2015" name="Genome Biol.">
        <title>Comparative genomics of Steinernema reveals deeply conserved gene regulatory networks.</title>
        <authorList>
            <person name="Dillman A.R."/>
            <person name="Macchietto M."/>
            <person name="Porter C.F."/>
            <person name="Rogers A."/>
            <person name="Williams B."/>
            <person name="Antoshechkin I."/>
            <person name="Lee M.M."/>
            <person name="Goodwin Z."/>
            <person name="Lu X."/>
            <person name="Lewis E.E."/>
            <person name="Goodrich-Blair H."/>
            <person name="Stock S.P."/>
            <person name="Adams B.J."/>
            <person name="Sternberg P.W."/>
            <person name="Mortazavi A."/>
        </authorList>
    </citation>
    <scope>NUCLEOTIDE SEQUENCE [LARGE SCALE GENOMIC DNA]</scope>
    <source>
        <strain evidence="2 3">ALL</strain>
    </source>
</reference>
<reference evidence="2 3" key="2">
    <citation type="journal article" date="2019" name="G3 (Bethesda)">
        <title>Hybrid Assembly of the Genome of the Entomopathogenic Nematode Steinernema carpocapsae Identifies the X-Chromosome.</title>
        <authorList>
            <person name="Serra L."/>
            <person name="Macchietto M."/>
            <person name="Macias-Munoz A."/>
            <person name="McGill C.J."/>
            <person name="Rodriguez I.M."/>
            <person name="Rodriguez B."/>
            <person name="Murad R."/>
            <person name="Mortazavi A."/>
        </authorList>
    </citation>
    <scope>NUCLEOTIDE SEQUENCE [LARGE SCALE GENOMIC DNA]</scope>
    <source>
        <strain evidence="2 3">ALL</strain>
    </source>
</reference>
<dbReference type="OrthoDB" id="6513042at2759"/>
<sequence length="266" mass="31045">MLEHDLSLNISFKFSHTRDIADFVLSSWSTIAREKVTRNKLAVCVAAPRILNSDRSDHPVKQMRVFNHIEGNLVSDHHDAYGSLYAWLQIRHVTNLFEMTQMQAEAVIRSFQYRFNSVMGPPGTGKTFVMAVTLIIQLMLQHYRRSDPTRQLAKTIVVAPSNVAVDQQLQKFHWALDKLRTALHLLPSEVFRKPAREVVENYLFDQSKCMIRETKYSAKTDCPRHVVPKVHRAYPMCSENLDHNLRHMYKLNRSRRQVCLKVYKRI</sequence>
<dbReference type="Proteomes" id="UP000298663">
    <property type="component" value="Unassembled WGS sequence"/>
</dbReference>
<name>A0A4U5MXA9_STECR</name>
<keyword evidence="3" id="KW-1185">Reference proteome</keyword>
<organism evidence="2 3">
    <name type="scientific">Steinernema carpocapsae</name>
    <name type="common">Entomopathogenic nematode</name>
    <dbReference type="NCBI Taxonomy" id="34508"/>
    <lineage>
        <taxon>Eukaryota</taxon>
        <taxon>Metazoa</taxon>
        <taxon>Ecdysozoa</taxon>
        <taxon>Nematoda</taxon>
        <taxon>Chromadorea</taxon>
        <taxon>Rhabditida</taxon>
        <taxon>Tylenchina</taxon>
        <taxon>Panagrolaimomorpha</taxon>
        <taxon>Strongyloidoidea</taxon>
        <taxon>Steinernematidae</taxon>
        <taxon>Steinernema</taxon>
    </lineage>
</organism>
<evidence type="ECO:0000313" key="3">
    <source>
        <dbReference type="Proteomes" id="UP000298663"/>
    </source>
</evidence>
<dbReference type="AlphaFoldDB" id="A0A4U5MXA9"/>
<dbReference type="Pfam" id="PF13086">
    <property type="entry name" value="AAA_11"/>
    <property type="match status" value="1"/>
</dbReference>
<proteinExistence type="predicted"/>